<reference evidence="3" key="1">
    <citation type="journal article" date="2019" name="Int. J. Syst. Evol. Microbiol.">
        <title>The Global Catalogue of Microorganisms (GCM) 10K type strain sequencing project: providing services to taxonomists for standard genome sequencing and annotation.</title>
        <authorList>
            <consortium name="The Broad Institute Genomics Platform"/>
            <consortium name="The Broad Institute Genome Sequencing Center for Infectious Disease"/>
            <person name="Wu L."/>
            <person name="Ma J."/>
        </authorList>
    </citation>
    <scope>NUCLEOTIDE SEQUENCE [LARGE SCALE GENOMIC DNA]</scope>
    <source>
        <strain evidence="3">JCM 3106</strain>
    </source>
</reference>
<feature type="domain" description="Rhodanese" evidence="1">
    <location>
        <begin position="26"/>
        <end position="113"/>
    </location>
</feature>
<dbReference type="EMBL" id="BAAAWD010000006">
    <property type="protein sequence ID" value="GAA3000774.1"/>
    <property type="molecule type" value="Genomic_DNA"/>
</dbReference>
<organism evidence="2 3">
    <name type="scientific">Streptosporangium longisporum</name>
    <dbReference type="NCBI Taxonomy" id="46187"/>
    <lineage>
        <taxon>Bacteria</taxon>
        <taxon>Bacillati</taxon>
        <taxon>Actinomycetota</taxon>
        <taxon>Actinomycetes</taxon>
        <taxon>Streptosporangiales</taxon>
        <taxon>Streptosporangiaceae</taxon>
        <taxon>Streptosporangium</taxon>
    </lineage>
</organism>
<evidence type="ECO:0000259" key="1">
    <source>
        <dbReference type="PROSITE" id="PS50206"/>
    </source>
</evidence>
<dbReference type="InterPro" id="IPR001763">
    <property type="entry name" value="Rhodanese-like_dom"/>
</dbReference>
<dbReference type="SUPFAM" id="SSF52821">
    <property type="entry name" value="Rhodanese/Cell cycle control phosphatase"/>
    <property type="match status" value="1"/>
</dbReference>
<dbReference type="PANTHER" id="PTHR43031:SF1">
    <property type="entry name" value="PYRIDINE NUCLEOTIDE-DISULPHIDE OXIDOREDUCTASE"/>
    <property type="match status" value="1"/>
</dbReference>
<dbReference type="Pfam" id="PF00581">
    <property type="entry name" value="Rhodanese"/>
    <property type="match status" value="1"/>
</dbReference>
<dbReference type="PROSITE" id="PS50206">
    <property type="entry name" value="RHODANESE_3"/>
    <property type="match status" value="1"/>
</dbReference>
<dbReference type="InterPro" id="IPR050229">
    <property type="entry name" value="GlpE_sulfurtransferase"/>
</dbReference>
<name>A0ABP6KEV5_9ACTN</name>
<proteinExistence type="predicted"/>
<sequence length="122" mass="13272">MALRPIGWQSWNNERMSVPEVEVQAVPDDAFLLDVRENDEWRAGHAPGAVHIPMGELQARVGEVPKDAPVYVVCRVGGRSASATAWLNHGGWNAINVEGGMRSWDFAGRPMVADGGHDPFVA</sequence>
<accession>A0ABP6KEV5</accession>
<evidence type="ECO:0000313" key="3">
    <source>
        <dbReference type="Proteomes" id="UP001499930"/>
    </source>
</evidence>
<dbReference type="SMART" id="SM00450">
    <property type="entry name" value="RHOD"/>
    <property type="match status" value="1"/>
</dbReference>
<dbReference type="Gene3D" id="3.40.250.10">
    <property type="entry name" value="Rhodanese-like domain"/>
    <property type="match status" value="1"/>
</dbReference>
<dbReference type="CDD" id="cd00158">
    <property type="entry name" value="RHOD"/>
    <property type="match status" value="1"/>
</dbReference>
<keyword evidence="3" id="KW-1185">Reference proteome</keyword>
<evidence type="ECO:0000313" key="2">
    <source>
        <dbReference type="EMBL" id="GAA3000774.1"/>
    </source>
</evidence>
<comment type="caution">
    <text evidence="2">The sequence shown here is derived from an EMBL/GenBank/DDBJ whole genome shotgun (WGS) entry which is preliminary data.</text>
</comment>
<gene>
    <name evidence="2" type="ORF">GCM10017559_22180</name>
</gene>
<dbReference type="PANTHER" id="PTHR43031">
    <property type="entry name" value="FAD-DEPENDENT OXIDOREDUCTASE"/>
    <property type="match status" value="1"/>
</dbReference>
<dbReference type="Proteomes" id="UP001499930">
    <property type="component" value="Unassembled WGS sequence"/>
</dbReference>
<protein>
    <submittedName>
        <fullName evidence="2">Rhodanese-like domain-containing protein</fullName>
    </submittedName>
</protein>
<dbReference type="InterPro" id="IPR036873">
    <property type="entry name" value="Rhodanese-like_dom_sf"/>
</dbReference>